<dbReference type="EMBL" id="JAJSOW010000106">
    <property type="protein sequence ID" value="KAI9160668.1"/>
    <property type="molecule type" value="Genomic_DNA"/>
</dbReference>
<protein>
    <recommendedName>
        <fullName evidence="3">DUF4283 domain-containing protein</fullName>
    </recommendedName>
</protein>
<reference evidence="1" key="1">
    <citation type="journal article" date="2022" name="Plant J.">
        <title>Strategies of tolerance reflected in two North American maple genomes.</title>
        <authorList>
            <person name="McEvoy S.L."/>
            <person name="Sezen U.U."/>
            <person name="Trouern-Trend A."/>
            <person name="McMahon S.M."/>
            <person name="Schaberg P.G."/>
            <person name="Yang J."/>
            <person name="Wegrzyn J.L."/>
            <person name="Swenson N.G."/>
        </authorList>
    </citation>
    <scope>NUCLEOTIDE SEQUENCE</scope>
    <source>
        <strain evidence="1">91603</strain>
    </source>
</reference>
<evidence type="ECO:0000313" key="2">
    <source>
        <dbReference type="Proteomes" id="UP001064489"/>
    </source>
</evidence>
<dbReference type="AlphaFoldDB" id="A0AAD5IE42"/>
<proteinExistence type="predicted"/>
<name>A0AAD5IE42_ACENE</name>
<organism evidence="1 2">
    <name type="scientific">Acer negundo</name>
    <name type="common">Box elder</name>
    <dbReference type="NCBI Taxonomy" id="4023"/>
    <lineage>
        <taxon>Eukaryota</taxon>
        <taxon>Viridiplantae</taxon>
        <taxon>Streptophyta</taxon>
        <taxon>Embryophyta</taxon>
        <taxon>Tracheophyta</taxon>
        <taxon>Spermatophyta</taxon>
        <taxon>Magnoliopsida</taxon>
        <taxon>eudicotyledons</taxon>
        <taxon>Gunneridae</taxon>
        <taxon>Pentapetalae</taxon>
        <taxon>rosids</taxon>
        <taxon>malvids</taxon>
        <taxon>Sapindales</taxon>
        <taxon>Sapindaceae</taxon>
        <taxon>Hippocastanoideae</taxon>
        <taxon>Acereae</taxon>
        <taxon>Acer</taxon>
    </lineage>
</organism>
<reference evidence="1" key="2">
    <citation type="submission" date="2023-02" db="EMBL/GenBank/DDBJ databases">
        <authorList>
            <person name="Swenson N.G."/>
            <person name="Wegrzyn J.L."/>
            <person name="Mcevoy S.L."/>
        </authorList>
    </citation>
    <scope>NUCLEOTIDE SEQUENCE</scope>
    <source>
        <strain evidence="1">91603</strain>
        <tissue evidence="1">Leaf</tissue>
    </source>
</reference>
<gene>
    <name evidence="1" type="ORF">LWI28_010483</name>
</gene>
<sequence>MPLDGDITNLEFNKVEFWIQIHKIPPLCMSEEIGLFLGKLIGDVKEVDLETTEVDLETTKVPRKRTIVI</sequence>
<comment type="caution">
    <text evidence="1">The sequence shown here is derived from an EMBL/GenBank/DDBJ whole genome shotgun (WGS) entry which is preliminary data.</text>
</comment>
<dbReference type="Proteomes" id="UP001064489">
    <property type="component" value="Chromosome 2"/>
</dbReference>
<evidence type="ECO:0008006" key="3">
    <source>
        <dbReference type="Google" id="ProtNLM"/>
    </source>
</evidence>
<evidence type="ECO:0000313" key="1">
    <source>
        <dbReference type="EMBL" id="KAI9160668.1"/>
    </source>
</evidence>
<accession>A0AAD5IE42</accession>
<keyword evidence="2" id="KW-1185">Reference proteome</keyword>